<keyword evidence="2" id="KW-0288">FMN</keyword>
<evidence type="ECO:0000313" key="6">
    <source>
        <dbReference type="EMBL" id="CAA9572055.1"/>
    </source>
</evidence>
<dbReference type="EMBL" id="CADCWM010000609">
    <property type="protein sequence ID" value="CAA9572055.1"/>
    <property type="molecule type" value="Genomic_DNA"/>
</dbReference>
<sequence length="309" mass="35169">MAARRPVEFGYNPPAGERGIERIVPRTFVQDLQGVCDYASQHFSSFWVPDHFMRGDGFRMECWTQLTWLAARYPRQQLGTIVIGNSYRHPPLLAKMAASLQTFSGGRFVLGYGAGWLEEEYRAYGYDFPSARVRIAQMVEGIEAMRALWNQVPANYQGQYYQVTEARCEPRPDPPIPVLIGGDGEKYLLRAVAEHADWWLPFSRGTDTLKHKIAVLHDHCRTVGRDPATIRMTYPLTVFLARTRQEAEGRAGRRLESNDPPFAGEPAALVAHLQEIVDLGFDLFQLVFPSFPETDDMRLFVDEVLPAFR</sequence>
<evidence type="ECO:0000256" key="1">
    <source>
        <dbReference type="ARBA" id="ARBA00022630"/>
    </source>
</evidence>
<organism evidence="6">
    <name type="scientific">uncultured Thermomicrobiales bacterium</name>
    <dbReference type="NCBI Taxonomy" id="1645740"/>
    <lineage>
        <taxon>Bacteria</taxon>
        <taxon>Pseudomonadati</taxon>
        <taxon>Thermomicrobiota</taxon>
        <taxon>Thermomicrobia</taxon>
        <taxon>Thermomicrobiales</taxon>
        <taxon>environmental samples</taxon>
    </lineage>
</organism>
<feature type="domain" description="Luciferase-like" evidence="5">
    <location>
        <begin position="43"/>
        <end position="254"/>
    </location>
</feature>
<dbReference type="PANTHER" id="PTHR42847">
    <property type="entry name" value="ALKANESULFONATE MONOOXYGENASE"/>
    <property type="match status" value="1"/>
</dbReference>
<evidence type="ECO:0000256" key="2">
    <source>
        <dbReference type="ARBA" id="ARBA00022643"/>
    </source>
</evidence>
<reference evidence="6" key="1">
    <citation type="submission" date="2020-02" db="EMBL/GenBank/DDBJ databases">
        <authorList>
            <person name="Meier V. D."/>
        </authorList>
    </citation>
    <scope>NUCLEOTIDE SEQUENCE</scope>
    <source>
        <strain evidence="6">AVDCRST_MAG88</strain>
    </source>
</reference>
<accession>A0A6J4VB04</accession>
<dbReference type="GO" id="GO:0008726">
    <property type="term" value="F:alkanesulfonate monooxygenase activity"/>
    <property type="evidence" value="ECO:0007669"/>
    <property type="project" value="TreeGrafter"/>
</dbReference>
<dbReference type="InterPro" id="IPR036661">
    <property type="entry name" value="Luciferase-like_sf"/>
</dbReference>
<name>A0A6J4VB04_9BACT</name>
<keyword evidence="1" id="KW-0285">Flavoprotein</keyword>
<dbReference type="InterPro" id="IPR050172">
    <property type="entry name" value="SsuD_RutA_monooxygenase"/>
</dbReference>
<dbReference type="PANTHER" id="PTHR42847:SF8">
    <property type="entry name" value="CONSERVED PROTEIN"/>
    <property type="match status" value="1"/>
</dbReference>
<dbReference type="AlphaFoldDB" id="A0A6J4VB04"/>
<evidence type="ECO:0000256" key="3">
    <source>
        <dbReference type="ARBA" id="ARBA00023002"/>
    </source>
</evidence>
<gene>
    <name evidence="6" type="ORF">AVDCRST_MAG88-2436</name>
</gene>
<proteinExistence type="predicted"/>
<dbReference type="SUPFAM" id="SSF51679">
    <property type="entry name" value="Bacterial luciferase-like"/>
    <property type="match status" value="1"/>
</dbReference>
<dbReference type="GO" id="GO:0046306">
    <property type="term" value="P:alkanesulfonate catabolic process"/>
    <property type="evidence" value="ECO:0007669"/>
    <property type="project" value="TreeGrafter"/>
</dbReference>
<dbReference type="Pfam" id="PF00296">
    <property type="entry name" value="Bac_luciferase"/>
    <property type="match status" value="1"/>
</dbReference>
<keyword evidence="4" id="KW-0503">Monooxygenase</keyword>
<keyword evidence="3" id="KW-0560">Oxidoreductase</keyword>
<dbReference type="InterPro" id="IPR011251">
    <property type="entry name" value="Luciferase-like_dom"/>
</dbReference>
<evidence type="ECO:0000256" key="4">
    <source>
        <dbReference type="ARBA" id="ARBA00023033"/>
    </source>
</evidence>
<dbReference type="Gene3D" id="3.20.20.30">
    <property type="entry name" value="Luciferase-like domain"/>
    <property type="match status" value="1"/>
</dbReference>
<evidence type="ECO:0000259" key="5">
    <source>
        <dbReference type="Pfam" id="PF00296"/>
    </source>
</evidence>
<protein>
    <recommendedName>
        <fullName evidence="5">Luciferase-like domain-containing protein</fullName>
    </recommendedName>
</protein>